<evidence type="ECO:0000256" key="3">
    <source>
        <dbReference type="ARBA" id="ARBA00022801"/>
    </source>
</evidence>
<evidence type="ECO:0000256" key="2">
    <source>
        <dbReference type="ARBA" id="ARBA00022729"/>
    </source>
</evidence>
<dbReference type="Gramene" id="KQL10864">
    <property type="protein sequence ID" value="KQL10864"/>
    <property type="gene ID" value="SETIT_006563mg"/>
</dbReference>
<dbReference type="FunCoup" id="K3XXA5">
    <property type="interactions" value="81"/>
</dbReference>
<feature type="signal peptide" evidence="5">
    <location>
        <begin position="1"/>
        <end position="30"/>
    </location>
</feature>
<dbReference type="InParanoid" id="K3XXA5"/>
<sequence>MAGGGGAAATARWACAVLAVLPLLVAAAEARGRYRAVFNFGDSLVDAGNLVTDGIPDYLATARLPYGQTYFGYPTGRCSDGRLVVDFIGKFRQLLEVLFFASLAKWLCSEFDGFWLLCSPAAQELGLPFLPPSKAKNASFARGANFAITGATALDTEFFQKRGLGKTVWNSGSLFTQIQWLRDLKPSLCNSAQECKDFFAKCLFIVGEFGGNDYNAPLFAGKDLKEAYKLMPHVVQGISDGVEQLIAEGAKDLIVPGVMPSGCFPVYLTMYTDPKEGHGSRTGCLKRFNTFSWVHNAMLKRALEKLRAKHPGVRIMYGDYFTPVIQFILQPEKFGFYKQLPRACCGAPGRGPYNFNLTAKCGEPGASACADPKTHWSWDGIHLTEAAYGHIARGWLHGPFGDQPIVQSS</sequence>
<dbReference type="EMBL" id="AGNK02002530">
    <property type="status" value="NOT_ANNOTATED_CDS"/>
    <property type="molecule type" value="Genomic_DNA"/>
</dbReference>
<evidence type="ECO:0000256" key="5">
    <source>
        <dbReference type="SAM" id="SignalP"/>
    </source>
</evidence>
<keyword evidence="3" id="KW-0378">Hydrolase</keyword>
<dbReference type="EnsemblPlants" id="KQL10864">
    <property type="protein sequence ID" value="KQL10864"/>
    <property type="gene ID" value="SETIT_006563mg"/>
</dbReference>
<dbReference type="Pfam" id="PF00657">
    <property type="entry name" value="Lipase_GDSL"/>
    <property type="match status" value="1"/>
</dbReference>
<evidence type="ECO:0000313" key="6">
    <source>
        <dbReference type="EnsemblPlants" id="KQL10864"/>
    </source>
</evidence>
<protein>
    <recommendedName>
        <fullName evidence="8">GDSL esterase/lipase</fullName>
    </recommendedName>
</protein>
<reference evidence="6" key="2">
    <citation type="submission" date="2018-08" db="UniProtKB">
        <authorList>
            <consortium name="EnsemblPlants"/>
        </authorList>
    </citation>
    <scope>IDENTIFICATION</scope>
    <source>
        <strain evidence="6">Yugu1</strain>
    </source>
</reference>
<dbReference type="ExpressionAtlas" id="K3XXA5">
    <property type="expression patterns" value="baseline"/>
</dbReference>
<dbReference type="STRING" id="4555.K3XXA5"/>
<accession>K3XXA5</accession>
<gene>
    <name evidence="6" type="primary">LOC101767585</name>
</gene>
<dbReference type="PANTHER" id="PTHR22835">
    <property type="entry name" value="ZINC FINGER FYVE DOMAIN CONTAINING PROTEIN"/>
    <property type="match status" value="1"/>
</dbReference>
<proteinExistence type="inferred from homology"/>
<dbReference type="CDD" id="cd01837">
    <property type="entry name" value="SGNH_plant_lipase_like"/>
    <property type="match status" value="1"/>
</dbReference>
<dbReference type="PANTHER" id="PTHR22835:SF233">
    <property type="entry name" value="OS06G0531600 PROTEIN"/>
    <property type="match status" value="1"/>
</dbReference>
<dbReference type="GO" id="GO:0016788">
    <property type="term" value="F:hydrolase activity, acting on ester bonds"/>
    <property type="evidence" value="ECO:0007669"/>
    <property type="project" value="InterPro"/>
</dbReference>
<dbReference type="InterPro" id="IPR035669">
    <property type="entry name" value="SGNH_plant_lipase-like"/>
</dbReference>
<feature type="chain" id="PRO_5010126207" description="GDSL esterase/lipase" evidence="5">
    <location>
        <begin position="31"/>
        <end position="409"/>
    </location>
</feature>
<dbReference type="InterPro" id="IPR036514">
    <property type="entry name" value="SGNH_hydro_sf"/>
</dbReference>
<keyword evidence="2 5" id="KW-0732">Signal</keyword>
<comment type="similarity">
    <text evidence="1">Belongs to the 'GDSL' lipolytic enzyme family.</text>
</comment>
<evidence type="ECO:0000313" key="7">
    <source>
        <dbReference type="Proteomes" id="UP000004995"/>
    </source>
</evidence>
<evidence type="ECO:0000256" key="1">
    <source>
        <dbReference type="ARBA" id="ARBA00008668"/>
    </source>
</evidence>
<dbReference type="Proteomes" id="UP000004995">
    <property type="component" value="Unassembled WGS sequence"/>
</dbReference>
<evidence type="ECO:0000256" key="4">
    <source>
        <dbReference type="ARBA" id="ARBA00023180"/>
    </source>
</evidence>
<evidence type="ECO:0008006" key="8">
    <source>
        <dbReference type="Google" id="ProtNLM"/>
    </source>
</evidence>
<dbReference type="Gene3D" id="3.40.50.1110">
    <property type="entry name" value="SGNH hydrolase"/>
    <property type="match status" value="1"/>
</dbReference>
<keyword evidence="4" id="KW-0325">Glycoprotein</keyword>
<dbReference type="OMA" id="GRGPYNF"/>
<dbReference type="InterPro" id="IPR001087">
    <property type="entry name" value="GDSL"/>
</dbReference>
<organism evidence="6 7">
    <name type="scientific">Setaria italica</name>
    <name type="common">Foxtail millet</name>
    <name type="synonym">Panicum italicum</name>
    <dbReference type="NCBI Taxonomy" id="4555"/>
    <lineage>
        <taxon>Eukaryota</taxon>
        <taxon>Viridiplantae</taxon>
        <taxon>Streptophyta</taxon>
        <taxon>Embryophyta</taxon>
        <taxon>Tracheophyta</taxon>
        <taxon>Spermatophyta</taxon>
        <taxon>Magnoliopsida</taxon>
        <taxon>Liliopsida</taxon>
        <taxon>Poales</taxon>
        <taxon>Poaceae</taxon>
        <taxon>PACMAD clade</taxon>
        <taxon>Panicoideae</taxon>
        <taxon>Panicodae</taxon>
        <taxon>Paniceae</taxon>
        <taxon>Cenchrinae</taxon>
        <taxon>Setaria</taxon>
    </lineage>
</organism>
<dbReference type="SUPFAM" id="SSF52266">
    <property type="entry name" value="SGNH hydrolase"/>
    <property type="match status" value="1"/>
</dbReference>
<name>K3XXA5_SETIT</name>
<reference evidence="7" key="1">
    <citation type="journal article" date="2012" name="Nat. Biotechnol.">
        <title>Reference genome sequence of the model plant Setaria.</title>
        <authorList>
            <person name="Bennetzen J.L."/>
            <person name="Schmutz J."/>
            <person name="Wang H."/>
            <person name="Percifield R."/>
            <person name="Hawkins J."/>
            <person name="Pontaroli A.C."/>
            <person name="Estep M."/>
            <person name="Feng L."/>
            <person name="Vaughn J.N."/>
            <person name="Grimwood J."/>
            <person name="Jenkins J."/>
            <person name="Barry K."/>
            <person name="Lindquist E."/>
            <person name="Hellsten U."/>
            <person name="Deshpande S."/>
            <person name="Wang X."/>
            <person name="Wu X."/>
            <person name="Mitros T."/>
            <person name="Triplett J."/>
            <person name="Yang X."/>
            <person name="Ye C.Y."/>
            <person name="Mauro-Herrera M."/>
            <person name="Wang L."/>
            <person name="Li P."/>
            <person name="Sharma M."/>
            <person name="Sharma R."/>
            <person name="Ronald P.C."/>
            <person name="Panaud O."/>
            <person name="Kellogg E.A."/>
            <person name="Brutnell T.P."/>
            <person name="Doust A.N."/>
            <person name="Tuskan G.A."/>
            <person name="Rokhsar D."/>
            <person name="Devos K.M."/>
        </authorList>
    </citation>
    <scope>NUCLEOTIDE SEQUENCE [LARGE SCALE GENOMIC DNA]</scope>
    <source>
        <strain evidence="7">cv. Yugu1</strain>
    </source>
</reference>
<keyword evidence="7" id="KW-1185">Reference proteome</keyword>
<dbReference type="AlphaFoldDB" id="K3XXA5"/>
<dbReference type="eggNOG" id="ENOG502RKDV">
    <property type="taxonomic scope" value="Eukaryota"/>
</dbReference>